<dbReference type="AlphaFoldDB" id="A0A9P4XP95"/>
<reference evidence="2 3" key="1">
    <citation type="submission" date="2018-06" db="EMBL/GenBank/DDBJ databases">
        <title>Genome analysis of cellulolytic fungus Trichoderma lentiforme CFAM-422.</title>
        <authorList>
            <person name="Steindorff A.S."/>
            <person name="Formighieri E.F."/>
            <person name="Midorikawa G.E.O."/>
            <person name="Tamietti M.S."/>
            <person name="Ramos E.Z."/>
            <person name="Silva A.S."/>
            <person name="Bon E.P.S."/>
            <person name="Mendes T.D."/>
            <person name="Damaso M.C.T."/>
            <person name="Favaro L.C.L."/>
        </authorList>
    </citation>
    <scope>NUCLEOTIDE SEQUENCE [LARGE SCALE GENOMIC DNA]</scope>
    <source>
        <strain evidence="2 3">CFAM-422</strain>
    </source>
</reference>
<accession>A0A9P4XP95</accession>
<comment type="caution">
    <text evidence="2">The sequence shown here is derived from an EMBL/GenBank/DDBJ whole genome shotgun (WGS) entry which is preliminary data.</text>
</comment>
<name>A0A9P4XP95_9HYPO</name>
<evidence type="ECO:0000259" key="1">
    <source>
        <dbReference type="Pfam" id="PF06985"/>
    </source>
</evidence>
<keyword evidence="3" id="KW-1185">Reference proteome</keyword>
<dbReference type="Pfam" id="PF06985">
    <property type="entry name" value="HET"/>
    <property type="match status" value="1"/>
</dbReference>
<feature type="domain" description="Heterokaryon incompatibility" evidence="1">
    <location>
        <begin position="53"/>
        <end position="181"/>
    </location>
</feature>
<protein>
    <recommendedName>
        <fullName evidence="1">Heterokaryon incompatibility domain-containing protein</fullName>
    </recommendedName>
</protein>
<evidence type="ECO:0000313" key="2">
    <source>
        <dbReference type="EMBL" id="KAF3077074.1"/>
    </source>
</evidence>
<evidence type="ECO:0000313" key="3">
    <source>
        <dbReference type="Proteomes" id="UP000801864"/>
    </source>
</evidence>
<dbReference type="InterPro" id="IPR052895">
    <property type="entry name" value="HetReg/Transcr_Mod"/>
</dbReference>
<sequence>MYLSSIVHSEVPWRPLSSFREEIRILEVSPAQSSSDSIICHLQTVSLLDQPEYEALSYVWGSSSGSRQIFLNGKKIAVTDSLFSALTHIRDVKQPRIIWVDAVCINQKDNAEKSIQVMMMGKIYSQASRVLVWLLEYEPQELINDIVSFGEDQEKHYTEIPFSLFILARIDWWHRAWTFQEAGLARNLIFYVADKQFTLKDLEVYCNSLFRHLFRPEACCQAAFSAGFNNGGSIAQQPFGAALRTLQKLLGCRKSMSQNKQNLLNVIVENNDRAATNLRDKVYAYLGSACDIPADFIKYELPLKEWNIYISTKLIQHSMSLKTLRYTSHSGIYKDESKRMDGLPSWCPDWTRSVRDRIFLETRQQDAILESQYAASAQTKADPLFLTEEVLSVKGILCDAITHVGCGSNHVSGPGSDPKALQQWCHLVAHSTSVHLAICDEYLDQAPAVVITKLENGYNVRGSSWEKLWEMNYPFSEGDTVQDAFRKVLVANLSLFGLVEGATLSASETEPFLQEIAFNEFWSSKIENRPAVAIPIKEGYTSDQVSLMLISVTEQHITFLSRMIAILLNGKRLFVSNKGYIGWGPAAMMPGDTIAVLYGSNMPFVLRPVPDLKSKAGLCNAYTLVGECYVHGLMKGEALQNAKMDEQDFLLY</sequence>
<dbReference type="PANTHER" id="PTHR24148">
    <property type="entry name" value="ANKYRIN REPEAT DOMAIN-CONTAINING PROTEIN 39 HOMOLOG-RELATED"/>
    <property type="match status" value="1"/>
</dbReference>
<dbReference type="InterPro" id="IPR010730">
    <property type="entry name" value="HET"/>
</dbReference>
<dbReference type="PANTHER" id="PTHR24148:SF64">
    <property type="entry name" value="HETEROKARYON INCOMPATIBILITY DOMAIN-CONTAINING PROTEIN"/>
    <property type="match status" value="1"/>
</dbReference>
<gene>
    <name evidence="2" type="ORF">CFAM422_000863</name>
</gene>
<proteinExistence type="predicted"/>
<organism evidence="2 3">
    <name type="scientific">Trichoderma lentiforme</name>
    <dbReference type="NCBI Taxonomy" id="1567552"/>
    <lineage>
        <taxon>Eukaryota</taxon>
        <taxon>Fungi</taxon>
        <taxon>Dikarya</taxon>
        <taxon>Ascomycota</taxon>
        <taxon>Pezizomycotina</taxon>
        <taxon>Sordariomycetes</taxon>
        <taxon>Hypocreomycetidae</taxon>
        <taxon>Hypocreales</taxon>
        <taxon>Hypocreaceae</taxon>
        <taxon>Trichoderma</taxon>
    </lineage>
</organism>
<dbReference type="Pfam" id="PF26639">
    <property type="entry name" value="Het-6_barrel"/>
    <property type="match status" value="1"/>
</dbReference>
<dbReference type="Proteomes" id="UP000801864">
    <property type="component" value="Unassembled WGS sequence"/>
</dbReference>
<dbReference type="EMBL" id="QLNT01000001">
    <property type="protein sequence ID" value="KAF3077074.1"/>
    <property type="molecule type" value="Genomic_DNA"/>
</dbReference>